<organism evidence="5">
    <name type="scientific">Schistocephalus solidus</name>
    <name type="common">Tapeworm</name>
    <dbReference type="NCBI Taxonomy" id="70667"/>
    <lineage>
        <taxon>Eukaryota</taxon>
        <taxon>Metazoa</taxon>
        <taxon>Spiralia</taxon>
        <taxon>Lophotrochozoa</taxon>
        <taxon>Platyhelminthes</taxon>
        <taxon>Cestoda</taxon>
        <taxon>Eucestoda</taxon>
        <taxon>Diphyllobothriidea</taxon>
        <taxon>Diphyllobothriidae</taxon>
        <taxon>Schistocephalus</taxon>
    </lineage>
</organism>
<evidence type="ECO:0000313" key="5">
    <source>
        <dbReference type="EMBL" id="JAP40385.1"/>
    </source>
</evidence>
<feature type="compositionally biased region" description="Basic and acidic residues" evidence="3">
    <location>
        <begin position="649"/>
        <end position="662"/>
    </location>
</feature>
<name>A0A0X3NL88_SCHSO</name>
<feature type="compositionally biased region" description="Polar residues" evidence="3">
    <location>
        <begin position="65"/>
        <end position="77"/>
    </location>
</feature>
<dbReference type="PROSITE" id="PS50018">
    <property type="entry name" value="RAS_GTPASE_ACTIV_2"/>
    <property type="match status" value="1"/>
</dbReference>
<dbReference type="PANTHER" id="PTHR10194">
    <property type="entry name" value="RAS GTPASE-ACTIVATING PROTEINS"/>
    <property type="match status" value="1"/>
</dbReference>
<sequence length="935" mass="100788">MVLRSNSLATKAIELYLRQTGEPYLHAALDEVVETILASTKPPLASEDAVTSMQTPREKRGSLGRRTSASPLPSSHASVLGKEADQADFEVDPTRVTNSSQLLRNQRNLLRIVYQVWQKIQGTINVFPIELRRTFFAIRCSMVPPDYAGDRCQSEKSFSMLPSTESQQHVQGAKELFEHVISACVFLRFVCPAILSPSLFGLTDRFPEDTKVVRAFTLVAKAIQNLANFTLFGDSKEMHMSFLNRFVAEQLPAMRAFLLHISDLPSESEAQQSSTVPSYSARLVDVFVISESQNARSAGGTHGRSTLSVTPKFHTSTLLLEDSLSPAIHLNGGASSDFDDMLGRNDVNDSLSKVRDAIKASISSGLSETRSLDIEDCSTVDCVGSPELRGVPDLLSEVSVCRRAICTISSLLLANGDAPALDQLNLAICLARCHLQLTAALERVPSEKLNSPLRALWDILTRTNTLLASNPDVEWEVKETPVSSSVPFLPTMISASPAPSTIPTLAPNAYSVPVNEPTGAPSSTSFSSSTTIASSPSTPPPPTTAVVITLTIPPTEQRKASDVSDLKRQVEAAAAERKLLARQQQQCEKEMATMAVRTNSVILNTVVTANSDLTTTRRHPLPSDPATTGLTPACHAASEPSSLAGLGNRPERKGERKPKAGEASRQGSLTSKQTIEDSSWSLLNSFVSGSDASQSHVNSATPAPSFDLPSSTDGSIDFSPGPVPPLSDLRADPHNSVAVPSSRQVTQKVIGSSSMCSEGRSTSPINGPGPTTNSINDQICSPASSNASPRVKKSPSYPTRQSFRRATPRQNKSPGSHQSELLLASCAVYNPLYSCYPEQRPKLISVHTQTVGWETDVADYPTVIPPSYPVTVLDEEGALGSGDDYGSFCKPQLTAAATFSYSDTRTTNTARPQRRHTYVNLVDDFDSKVKHLGQW</sequence>
<dbReference type="InterPro" id="IPR023152">
    <property type="entry name" value="RasGAP_CS"/>
</dbReference>
<gene>
    <name evidence="5" type="ORF">TR119442</name>
</gene>
<dbReference type="PROSITE" id="PS00509">
    <property type="entry name" value="RAS_GTPASE_ACTIV_1"/>
    <property type="match status" value="1"/>
</dbReference>
<feature type="region of interest" description="Disordered" evidence="3">
    <location>
        <begin position="689"/>
        <end position="817"/>
    </location>
</feature>
<feature type="region of interest" description="Disordered" evidence="3">
    <location>
        <begin position="44"/>
        <end position="79"/>
    </location>
</feature>
<keyword evidence="2" id="KW-0175">Coiled coil</keyword>
<dbReference type="GO" id="GO:0005096">
    <property type="term" value="F:GTPase activator activity"/>
    <property type="evidence" value="ECO:0007669"/>
    <property type="project" value="UniProtKB-KW"/>
</dbReference>
<feature type="compositionally biased region" description="Polar residues" evidence="3">
    <location>
        <begin position="738"/>
        <end position="788"/>
    </location>
</feature>
<dbReference type="PANTHER" id="PTHR10194:SF60">
    <property type="entry name" value="RAS GTPASE-ACTIVATING PROTEIN RASKOL"/>
    <property type="match status" value="1"/>
</dbReference>
<dbReference type="Gene3D" id="1.10.506.10">
    <property type="entry name" value="GTPase Activation - p120gap, domain 1"/>
    <property type="match status" value="3"/>
</dbReference>
<feature type="compositionally biased region" description="Polar residues" evidence="3">
    <location>
        <begin position="808"/>
        <end position="817"/>
    </location>
</feature>
<feature type="domain" description="Ras-GAP" evidence="4">
    <location>
        <begin position="1"/>
        <end position="228"/>
    </location>
</feature>
<feature type="coiled-coil region" evidence="2">
    <location>
        <begin position="563"/>
        <end position="590"/>
    </location>
</feature>
<feature type="region of interest" description="Disordered" evidence="3">
    <location>
        <begin position="613"/>
        <end position="675"/>
    </location>
</feature>
<dbReference type="InterPro" id="IPR008936">
    <property type="entry name" value="Rho_GTPase_activation_prot"/>
</dbReference>
<proteinExistence type="predicted"/>
<dbReference type="Pfam" id="PF00616">
    <property type="entry name" value="RasGAP"/>
    <property type="match status" value="1"/>
</dbReference>
<dbReference type="SUPFAM" id="SSF48350">
    <property type="entry name" value="GTPase activation domain, GAP"/>
    <property type="match status" value="2"/>
</dbReference>
<evidence type="ECO:0000259" key="4">
    <source>
        <dbReference type="PROSITE" id="PS50018"/>
    </source>
</evidence>
<evidence type="ECO:0000256" key="2">
    <source>
        <dbReference type="SAM" id="Coils"/>
    </source>
</evidence>
<reference evidence="5" key="1">
    <citation type="submission" date="2016-01" db="EMBL/GenBank/DDBJ databases">
        <title>Reference transcriptome for the parasite Schistocephalus solidus: insights into the molecular evolution of parasitism.</title>
        <authorList>
            <person name="Hebert F.O."/>
            <person name="Grambauer S."/>
            <person name="Barber I."/>
            <person name="Landry C.R."/>
            <person name="Aubin-Horth N."/>
        </authorList>
    </citation>
    <scope>NUCLEOTIDE SEQUENCE</scope>
</reference>
<dbReference type="EMBL" id="GEEE01022840">
    <property type="protein sequence ID" value="JAP40385.1"/>
    <property type="molecule type" value="Transcribed_RNA"/>
</dbReference>
<dbReference type="InterPro" id="IPR039360">
    <property type="entry name" value="Ras_GTPase"/>
</dbReference>
<evidence type="ECO:0000256" key="1">
    <source>
        <dbReference type="ARBA" id="ARBA00022468"/>
    </source>
</evidence>
<dbReference type="SMART" id="SM00323">
    <property type="entry name" value="RasGAP"/>
    <property type="match status" value="1"/>
</dbReference>
<protein>
    <recommendedName>
        <fullName evidence="4">Ras-GAP domain-containing protein</fullName>
    </recommendedName>
</protein>
<feature type="compositionally biased region" description="Low complexity" evidence="3">
    <location>
        <begin position="517"/>
        <end position="536"/>
    </location>
</feature>
<accession>A0A0X3NL88</accession>
<feature type="region of interest" description="Disordered" evidence="3">
    <location>
        <begin position="516"/>
        <end position="543"/>
    </location>
</feature>
<feature type="compositionally biased region" description="Polar residues" evidence="3">
    <location>
        <begin position="665"/>
        <end position="675"/>
    </location>
</feature>
<feature type="compositionally biased region" description="Polar residues" evidence="3">
    <location>
        <begin position="689"/>
        <end position="714"/>
    </location>
</feature>
<dbReference type="InterPro" id="IPR001936">
    <property type="entry name" value="RasGAP_dom"/>
</dbReference>
<keyword evidence="1" id="KW-0343">GTPase activation</keyword>
<evidence type="ECO:0000256" key="3">
    <source>
        <dbReference type="SAM" id="MobiDB-lite"/>
    </source>
</evidence>
<dbReference type="AlphaFoldDB" id="A0A0X3NL88"/>